<reference evidence="1" key="1">
    <citation type="submission" date="2022-10" db="EMBL/GenBank/DDBJ databases">
        <authorList>
            <person name="Hyden B.L."/>
            <person name="Feng K."/>
            <person name="Yates T."/>
            <person name="Jawdy S."/>
            <person name="Smart L.B."/>
            <person name="Muchero W."/>
        </authorList>
    </citation>
    <scope>NUCLEOTIDE SEQUENCE</scope>
    <source>
        <tissue evidence="1">Shoot tip</tissue>
    </source>
</reference>
<dbReference type="EMBL" id="JAPFFI010000003">
    <property type="protein sequence ID" value="KAJ6397500.1"/>
    <property type="molecule type" value="Genomic_DNA"/>
</dbReference>
<comment type="caution">
    <text evidence="1">The sequence shown here is derived from an EMBL/GenBank/DDBJ whole genome shotgun (WGS) entry which is preliminary data.</text>
</comment>
<accession>A0ABQ9CFS1</accession>
<protein>
    <submittedName>
        <fullName evidence="1">Uncharacterized protein</fullName>
    </submittedName>
</protein>
<gene>
    <name evidence="1" type="ORF">OIU77_018501</name>
</gene>
<evidence type="ECO:0000313" key="2">
    <source>
        <dbReference type="Proteomes" id="UP001141253"/>
    </source>
</evidence>
<keyword evidence="2" id="KW-1185">Reference proteome</keyword>
<proteinExistence type="predicted"/>
<sequence>MQMVGSQKRSLGFIELYNLEMLLLQAPNQSSNLPTDSRMLSQLLSQKLVPTKDHNPIKRGYQGAILLRRGQLEKNLGHFTVDCDLCCSVHMEIHPI</sequence>
<name>A0ABQ9CFS1_9ROSI</name>
<reference evidence="1" key="2">
    <citation type="journal article" date="2023" name="Int. J. Mol. Sci.">
        <title>De Novo Assembly and Annotation of 11 Diverse Shrub Willow (Salix) Genomes Reveals Novel Gene Organization in Sex-Linked Regions.</title>
        <authorList>
            <person name="Hyden B."/>
            <person name="Feng K."/>
            <person name="Yates T.B."/>
            <person name="Jawdy S."/>
            <person name="Cereghino C."/>
            <person name="Smart L.B."/>
            <person name="Muchero W."/>
        </authorList>
    </citation>
    <scope>NUCLEOTIDE SEQUENCE</scope>
    <source>
        <tissue evidence="1">Shoot tip</tissue>
    </source>
</reference>
<dbReference type="Proteomes" id="UP001141253">
    <property type="component" value="Chromosome 5"/>
</dbReference>
<evidence type="ECO:0000313" key="1">
    <source>
        <dbReference type="EMBL" id="KAJ6397500.1"/>
    </source>
</evidence>
<organism evidence="1 2">
    <name type="scientific">Salix suchowensis</name>
    <dbReference type="NCBI Taxonomy" id="1278906"/>
    <lineage>
        <taxon>Eukaryota</taxon>
        <taxon>Viridiplantae</taxon>
        <taxon>Streptophyta</taxon>
        <taxon>Embryophyta</taxon>
        <taxon>Tracheophyta</taxon>
        <taxon>Spermatophyta</taxon>
        <taxon>Magnoliopsida</taxon>
        <taxon>eudicotyledons</taxon>
        <taxon>Gunneridae</taxon>
        <taxon>Pentapetalae</taxon>
        <taxon>rosids</taxon>
        <taxon>fabids</taxon>
        <taxon>Malpighiales</taxon>
        <taxon>Salicaceae</taxon>
        <taxon>Saliceae</taxon>
        <taxon>Salix</taxon>
    </lineage>
</organism>